<dbReference type="InterPro" id="IPR004868">
    <property type="entry name" value="DNA-dir_DNA_pol_B_mt/vir"/>
</dbReference>
<evidence type="ECO:0000256" key="2">
    <source>
        <dbReference type="ARBA" id="ARBA00012417"/>
    </source>
</evidence>
<dbReference type="EC" id="2.7.7.7" evidence="2"/>
<evidence type="ECO:0000256" key="7">
    <source>
        <dbReference type="ARBA" id="ARBA00023125"/>
    </source>
</evidence>
<accession>A0A6V7XXH3</accession>
<dbReference type="SUPFAM" id="SSF56672">
    <property type="entry name" value="DNA/RNA polymerases"/>
    <property type="match status" value="1"/>
</dbReference>
<keyword evidence="6" id="KW-0239">DNA-directed DNA polymerase</keyword>
<dbReference type="Proteomes" id="UP000580250">
    <property type="component" value="Unassembled WGS sequence"/>
</dbReference>
<dbReference type="SUPFAM" id="SSF53098">
    <property type="entry name" value="Ribonuclease H-like"/>
    <property type="match status" value="1"/>
</dbReference>
<dbReference type="EMBL" id="CAJEWN010002504">
    <property type="protein sequence ID" value="CAD2204016.1"/>
    <property type="molecule type" value="Genomic_DNA"/>
</dbReference>
<dbReference type="AlphaFoldDB" id="A0A6V7XXH3"/>
<evidence type="ECO:0000256" key="4">
    <source>
        <dbReference type="ARBA" id="ARBA00022695"/>
    </source>
</evidence>
<feature type="domain" description="DNA-directed DNA polymerase family B mitochondria/virus" evidence="9">
    <location>
        <begin position="450"/>
        <end position="649"/>
    </location>
</feature>
<dbReference type="GO" id="GO:0042575">
    <property type="term" value="C:DNA polymerase complex"/>
    <property type="evidence" value="ECO:0007669"/>
    <property type="project" value="UniProtKB-ARBA"/>
</dbReference>
<evidence type="ECO:0000256" key="6">
    <source>
        <dbReference type="ARBA" id="ARBA00022932"/>
    </source>
</evidence>
<gene>
    <name evidence="10" type="ORF">MENT_LOCUS57729</name>
</gene>
<dbReference type="GO" id="GO:0003677">
    <property type="term" value="F:DNA binding"/>
    <property type="evidence" value="ECO:0007669"/>
    <property type="project" value="UniProtKB-KW"/>
</dbReference>
<evidence type="ECO:0000313" key="10">
    <source>
        <dbReference type="EMBL" id="CAD2204016.1"/>
    </source>
</evidence>
<organism evidence="10 11">
    <name type="scientific">Meloidogyne enterolobii</name>
    <name type="common">Root-knot nematode worm</name>
    <name type="synonym">Meloidogyne mayaguensis</name>
    <dbReference type="NCBI Taxonomy" id="390850"/>
    <lineage>
        <taxon>Eukaryota</taxon>
        <taxon>Metazoa</taxon>
        <taxon>Ecdysozoa</taxon>
        <taxon>Nematoda</taxon>
        <taxon>Chromadorea</taxon>
        <taxon>Rhabditida</taxon>
        <taxon>Tylenchina</taxon>
        <taxon>Tylenchomorpha</taxon>
        <taxon>Tylenchoidea</taxon>
        <taxon>Meloidogynidae</taxon>
        <taxon>Meloidogyninae</taxon>
        <taxon>Meloidogyne</taxon>
    </lineage>
</organism>
<dbReference type="PANTHER" id="PTHR33568:SF3">
    <property type="entry name" value="DNA-DIRECTED DNA POLYMERASE"/>
    <property type="match status" value="1"/>
</dbReference>
<comment type="similarity">
    <text evidence="1">Belongs to the DNA polymerase type-B family.</text>
</comment>
<keyword evidence="3" id="KW-0808">Transferase</keyword>
<dbReference type="InterPro" id="IPR012337">
    <property type="entry name" value="RNaseH-like_sf"/>
</dbReference>
<comment type="catalytic activity">
    <reaction evidence="8">
        <text>DNA(n) + a 2'-deoxyribonucleoside 5'-triphosphate = DNA(n+1) + diphosphate</text>
        <dbReference type="Rhea" id="RHEA:22508"/>
        <dbReference type="Rhea" id="RHEA-COMP:17339"/>
        <dbReference type="Rhea" id="RHEA-COMP:17340"/>
        <dbReference type="ChEBI" id="CHEBI:33019"/>
        <dbReference type="ChEBI" id="CHEBI:61560"/>
        <dbReference type="ChEBI" id="CHEBI:173112"/>
        <dbReference type="EC" id="2.7.7.7"/>
    </reaction>
</comment>
<sequence>MEQFDAVEQSGKRMGRPSIYSQPIHIEIVMGPSHDEAQELIRKGQRGSGRKSREIMRGIDMNNLIQVHNENLGEPFKYYCLILAVQLTILYVNLEKTTSAQKNFMRLVNENGAKYKLNRIMLIKKMLEQMKRHGIRFPLGLQQYIVEEHAPLIQKLLNEQFPGEYRLAIFGETGQMKSLWKGRERAKKDICLYLMNGHYYGIRNINTLFGKDMYYCIECESPYQRKTEHRQNCIAKCQRCCGIGPDFPCKEIESFEHFCKQCSILFRNPICYKRHMEKGICQIFKRCTECGQIYRNKKDEDHVCFIHFCSLCKSWHRREEHCYVQPILPKQNQKDYLLIPFDFECELVSPLKNAEEWDTIGKESSVIPDDENYQFHHVNCVSAMLICSKCMRNEKWKEESTDGCKICGKVKSRMRSWTGADYDNPLREFLQWLIYDLDHERTGRTYAISHYGGRYDMHLLLGELIKHFGLEPNIVRTGNKLYEVLIKKKNGICPYISFRDSFNWMMLKLEQLPKALGLNIDEGGKSFFPHGWNYNKNMNLRLDGLPPKKYYYPESMGKERREKFEEWYKLNMNQPFCLREQIVEYCEQDVRILAHALVKLQHLFFELAPDPSKRDDILVSSMTLASACLRHFCINYLNKNQIGIIPDNGYHKDTNQSAIALKFIKWLEHVLKKPIQNQQSAEGEYRLAVSDGSILRLDGFIEGTDGGHAIEFLGCAWHGHECLYQPHEICLNGKTALFNREKLAERIRLIKEKNIIPHIMWECDVYKKLEEDKELALFFDALPDIGPLFPRDSFHGGRTGPLALKCDLEEIEGFEISCYDVVSLYPAVNFYAFYPIGHPKVMDLNQDVLWTKPEDMHPYRGLFKLFIIPPDDLFLPVIPERIHGKLVFHLCHRCAIEMDPGVPKRTEFKYSKKYGSKLCQHSDKQRGFVTTTCSVELELALKKGYRVVHVYSVYHWEEWSDTLLRPYVQDMMRLKIEASGWPGSVLHPENTDLEERLKNEFIDLNQKEYGIQA</sequence>
<evidence type="ECO:0000256" key="3">
    <source>
        <dbReference type="ARBA" id="ARBA00022679"/>
    </source>
</evidence>
<keyword evidence="4" id="KW-0548">Nucleotidyltransferase</keyword>
<dbReference type="OrthoDB" id="5876545at2759"/>
<evidence type="ECO:0000313" key="11">
    <source>
        <dbReference type="Proteomes" id="UP000580250"/>
    </source>
</evidence>
<dbReference type="GO" id="GO:0006260">
    <property type="term" value="P:DNA replication"/>
    <property type="evidence" value="ECO:0007669"/>
    <property type="project" value="UniProtKB-KW"/>
</dbReference>
<evidence type="ECO:0000256" key="1">
    <source>
        <dbReference type="ARBA" id="ARBA00005755"/>
    </source>
</evidence>
<evidence type="ECO:0000256" key="5">
    <source>
        <dbReference type="ARBA" id="ARBA00022705"/>
    </source>
</evidence>
<feature type="domain" description="DNA-directed DNA polymerase family B mitochondria/virus" evidence="9">
    <location>
        <begin position="791"/>
        <end position="979"/>
    </location>
</feature>
<dbReference type="GO" id="GO:0003887">
    <property type="term" value="F:DNA-directed DNA polymerase activity"/>
    <property type="evidence" value="ECO:0007669"/>
    <property type="project" value="UniProtKB-KW"/>
</dbReference>
<comment type="caution">
    <text evidence="10">The sequence shown here is derived from an EMBL/GenBank/DDBJ whole genome shotgun (WGS) entry which is preliminary data.</text>
</comment>
<dbReference type="InterPro" id="IPR036397">
    <property type="entry name" value="RNaseH_sf"/>
</dbReference>
<name>A0A6V7XXH3_MELEN</name>
<keyword evidence="7" id="KW-0238">DNA-binding</keyword>
<dbReference type="PANTHER" id="PTHR33568">
    <property type="entry name" value="DNA POLYMERASE"/>
    <property type="match status" value="1"/>
</dbReference>
<protein>
    <recommendedName>
        <fullName evidence="2">DNA-directed DNA polymerase</fullName>
        <ecNumber evidence="2">2.7.7.7</ecNumber>
    </recommendedName>
</protein>
<dbReference type="GO" id="GO:0000166">
    <property type="term" value="F:nucleotide binding"/>
    <property type="evidence" value="ECO:0007669"/>
    <property type="project" value="InterPro"/>
</dbReference>
<reference evidence="10 11" key="1">
    <citation type="submission" date="2020-08" db="EMBL/GenBank/DDBJ databases">
        <authorList>
            <person name="Koutsovoulos G."/>
            <person name="Danchin GJ E."/>
        </authorList>
    </citation>
    <scope>NUCLEOTIDE SEQUENCE [LARGE SCALE GENOMIC DNA]</scope>
</reference>
<dbReference type="InterPro" id="IPR043502">
    <property type="entry name" value="DNA/RNA_pol_sf"/>
</dbReference>
<keyword evidence="5" id="KW-0235">DNA replication</keyword>
<dbReference type="Pfam" id="PF03175">
    <property type="entry name" value="DNA_pol_B_2"/>
    <property type="match status" value="2"/>
</dbReference>
<evidence type="ECO:0000256" key="8">
    <source>
        <dbReference type="ARBA" id="ARBA00049244"/>
    </source>
</evidence>
<dbReference type="Gene3D" id="3.30.420.10">
    <property type="entry name" value="Ribonuclease H-like superfamily/Ribonuclease H"/>
    <property type="match status" value="1"/>
</dbReference>
<proteinExistence type="inferred from homology"/>
<evidence type="ECO:0000259" key="9">
    <source>
        <dbReference type="Pfam" id="PF03175"/>
    </source>
</evidence>